<gene>
    <name evidence="9" type="ordered locus">OB0222</name>
</gene>
<evidence type="ECO:0000256" key="5">
    <source>
        <dbReference type="PIRSR" id="PIRSR036492-1"/>
    </source>
</evidence>
<dbReference type="AlphaFoldDB" id="Q8ETN6"/>
<feature type="active site" evidence="5">
    <location>
        <position position="325"/>
    </location>
</feature>
<dbReference type="Pfam" id="PF00171">
    <property type="entry name" value="Aldedh"/>
    <property type="match status" value="1"/>
</dbReference>
<protein>
    <recommendedName>
        <fullName evidence="4">Aldehyde dehydrogenase</fullName>
    </recommendedName>
</protein>
<comment type="catalytic activity">
    <reaction evidence="3">
        <text>an aldehyde + NAD(+) + H2O = a carboxylate + NADH + 2 H(+)</text>
        <dbReference type="Rhea" id="RHEA:16185"/>
        <dbReference type="ChEBI" id="CHEBI:15377"/>
        <dbReference type="ChEBI" id="CHEBI:15378"/>
        <dbReference type="ChEBI" id="CHEBI:17478"/>
        <dbReference type="ChEBI" id="CHEBI:29067"/>
        <dbReference type="ChEBI" id="CHEBI:57540"/>
        <dbReference type="ChEBI" id="CHEBI:57945"/>
        <dbReference type="EC" id="1.2.1.3"/>
    </reaction>
</comment>
<dbReference type="CDD" id="cd07138">
    <property type="entry name" value="ALDH_CddD_SSP0762"/>
    <property type="match status" value="1"/>
</dbReference>
<dbReference type="InterPro" id="IPR016163">
    <property type="entry name" value="Ald_DH_C"/>
</dbReference>
<dbReference type="PhylomeDB" id="Q8ETN6"/>
<keyword evidence="10" id="KW-1185">Reference proteome</keyword>
<dbReference type="PANTHER" id="PTHR42804:SF1">
    <property type="entry name" value="ALDEHYDE DEHYDROGENASE-RELATED"/>
    <property type="match status" value="1"/>
</dbReference>
<dbReference type="PANTHER" id="PTHR42804">
    <property type="entry name" value="ALDEHYDE DEHYDROGENASE"/>
    <property type="match status" value="1"/>
</dbReference>
<evidence type="ECO:0000256" key="7">
    <source>
        <dbReference type="RuleBase" id="RU003345"/>
    </source>
</evidence>
<proteinExistence type="inferred from homology"/>
<dbReference type="HOGENOM" id="CLU_005391_0_2_9"/>
<accession>Q8ETN6</accession>
<dbReference type="InterPro" id="IPR015590">
    <property type="entry name" value="Aldehyde_DH_dom"/>
</dbReference>
<evidence type="ECO:0000256" key="2">
    <source>
        <dbReference type="ARBA" id="ARBA00023002"/>
    </source>
</evidence>
<dbReference type="STRING" id="221109.gene:10732419"/>
<dbReference type="InterPro" id="IPR029510">
    <property type="entry name" value="Ald_DH_CS_GLU"/>
</dbReference>
<evidence type="ECO:0000256" key="1">
    <source>
        <dbReference type="ARBA" id="ARBA00009986"/>
    </source>
</evidence>
<reference evidence="9 10" key="2">
    <citation type="journal article" date="2002" name="Nucleic Acids Res.">
        <title>Genome sequence of Oceanobacillus iheyensis isolated from the Iheya Ridge and its unexpected adaptive capabilities to extreme environments.</title>
        <authorList>
            <person name="Takami H."/>
            <person name="Takaki Y."/>
            <person name="Uchiyama I."/>
        </authorList>
    </citation>
    <scope>NUCLEOTIDE SEQUENCE [LARGE SCALE GENOMIC DNA]</scope>
    <source>
        <strain evidence="10">DSM 14371 / CIP 107618 / JCM 11309 / KCTC 3954 / HTE831</strain>
    </source>
</reference>
<dbReference type="InterPro" id="IPR016161">
    <property type="entry name" value="Ald_DH/histidinol_DH"/>
</dbReference>
<evidence type="ECO:0000256" key="4">
    <source>
        <dbReference type="PIRNR" id="PIRNR036492"/>
    </source>
</evidence>
<dbReference type="GO" id="GO:0004029">
    <property type="term" value="F:aldehyde dehydrogenase (NAD+) activity"/>
    <property type="evidence" value="ECO:0007669"/>
    <property type="project" value="UniProtKB-EC"/>
</dbReference>
<dbReference type="Gene3D" id="3.40.309.10">
    <property type="entry name" value="Aldehyde Dehydrogenase, Chain A, domain 2"/>
    <property type="match status" value="1"/>
</dbReference>
<dbReference type="PROSITE" id="PS00070">
    <property type="entry name" value="ALDEHYDE_DEHYDR_CYS"/>
    <property type="match status" value="1"/>
</dbReference>
<evidence type="ECO:0000256" key="6">
    <source>
        <dbReference type="PROSITE-ProRule" id="PRU10007"/>
    </source>
</evidence>
<dbReference type="InterPro" id="IPR016160">
    <property type="entry name" value="Ald_DH_CS_CYS"/>
</dbReference>
<dbReference type="Proteomes" id="UP000000822">
    <property type="component" value="Chromosome"/>
</dbReference>
<feature type="domain" description="Aldehyde dehydrogenase" evidence="8">
    <location>
        <begin position="59"/>
        <end position="516"/>
    </location>
</feature>
<comment type="similarity">
    <text evidence="1 4 7">Belongs to the aldehyde dehydrogenase family.</text>
</comment>
<evidence type="ECO:0000259" key="8">
    <source>
        <dbReference type="Pfam" id="PF00171"/>
    </source>
</evidence>
<evidence type="ECO:0000313" key="10">
    <source>
        <dbReference type="Proteomes" id="UP000000822"/>
    </source>
</evidence>
<dbReference type="SUPFAM" id="SSF53720">
    <property type="entry name" value="ALDH-like"/>
    <property type="match status" value="1"/>
</dbReference>
<dbReference type="FunFam" id="3.40.309.10:FF:000012">
    <property type="entry name" value="Betaine aldehyde dehydrogenase"/>
    <property type="match status" value="1"/>
</dbReference>
<evidence type="ECO:0000313" key="9">
    <source>
        <dbReference type="EMBL" id="BAC12178.1"/>
    </source>
</evidence>
<dbReference type="GO" id="GO:0006081">
    <property type="term" value="P:aldehyde metabolic process"/>
    <property type="evidence" value="ECO:0007669"/>
    <property type="project" value="InterPro"/>
</dbReference>
<dbReference type="Gene3D" id="3.40.605.10">
    <property type="entry name" value="Aldehyde Dehydrogenase, Chain A, domain 1"/>
    <property type="match status" value="1"/>
</dbReference>
<dbReference type="FunFam" id="3.40.605.10:FF:000007">
    <property type="entry name" value="NAD/NADP-dependent betaine aldehyde dehydrogenase"/>
    <property type="match status" value="1"/>
</dbReference>
<evidence type="ECO:0000256" key="3">
    <source>
        <dbReference type="ARBA" id="ARBA00049194"/>
    </source>
</evidence>
<dbReference type="PIRSF" id="PIRSF036492">
    <property type="entry name" value="ALDH"/>
    <property type="match status" value="1"/>
</dbReference>
<name>Q8ETN6_OCEIH</name>
<reference evidence="9 10" key="1">
    <citation type="journal article" date="2001" name="FEMS Microbiol. Lett.">
        <title>Oceanobacillus iheyensis gen. nov., sp. nov., a deep-sea extremely halotolerant and alkaliphilic species isolated from a depth of 1050 m on the Iheya Ridge.</title>
        <authorList>
            <person name="Lu J."/>
            <person name="Nogi Y."/>
            <person name="Takami H."/>
        </authorList>
    </citation>
    <scope>NUCLEOTIDE SEQUENCE [LARGE SCALE GENOMIC DNA]</scope>
    <source>
        <strain evidence="10">DSM 14371 / CIP 107618 / JCM 11309 / KCTC 3954 / HTE831</strain>
    </source>
</reference>
<dbReference type="EMBL" id="BA000028">
    <property type="protein sequence ID" value="BAC12178.1"/>
    <property type="molecule type" value="Genomic_DNA"/>
</dbReference>
<feature type="active site" evidence="5 6">
    <location>
        <position position="291"/>
    </location>
</feature>
<dbReference type="InterPro" id="IPR016162">
    <property type="entry name" value="Ald_DH_N"/>
</dbReference>
<sequence>MLPLMITLFYPPACYTPLFLYKMFIIIHIGNIYLCTQSQDKGACNDMYNNVKHFINGEWVESTGNETIDVINPATEEKMGTISAGTEEDLDKAVQAARKAFPSFSNTTREERVKLLDRIADEYEKRKDDFIKVITQELGSPVTFTEKTQYEMGLRHFRETAKILRDFEFTEQREGSFIQKDAIGVSGLITPWNFPTNQLSTKLASAIAAGSTVILKPASQTPYAAMLVAEVFEAAGVPKGVFNLVNGSGSKIGNAISSHPDIDFVSFTGSGGVGTKIMENAAQDITKVSLELGGKSPIIILDDADVKYAARNAITNIAANTGQVCTAGTRALVPASMHDEFIEAIKELLPEFPVGDPQDKNTFTGPQVSEEQWNTVQDYIQKGIDSGATLVAGGTGKPDGLETGFYSKLTVFTDVNRDDTIAQEEIFGPVLSVITYNDLDEAIEIANDTIYGLAGYVVGENPETLTKAAKGIRAGRITVNDGKADFSAPFGGFGQSGIGREWGDYGIEEFLEPKTILGLPN</sequence>
<dbReference type="eggNOG" id="COG1012">
    <property type="taxonomic scope" value="Bacteria"/>
</dbReference>
<dbReference type="InterPro" id="IPR012394">
    <property type="entry name" value="Aldehyde_DH_NAD(P)"/>
</dbReference>
<dbReference type="KEGG" id="oih:OB0222"/>
<keyword evidence="2 4" id="KW-0560">Oxidoreductase</keyword>
<dbReference type="PROSITE" id="PS00687">
    <property type="entry name" value="ALDEHYDE_DEHYDR_GLU"/>
    <property type="match status" value="1"/>
</dbReference>
<organism evidence="9 10">
    <name type="scientific">Oceanobacillus iheyensis (strain DSM 14371 / CIP 107618 / JCM 11309 / KCTC 3954 / HTE831)</name>
    <dbReference type="NCBI Taxonomy" id="221109"/>
    <lineage>
        <taxon>Bacteria</taxon>
        <taxon>Bacillati</taxon>
        <taxon>Bacillota</taxon>
        <taxon>Bacilli</taxon>
        <taxon>Bacillales</taxon>
        <taxon>Bacillaceae</taxon>
        <taxon>Oceanobacillus</taxon>
    </lineage>
</organism>